<accession>A0A3N1XPY7</accession>
<evidence type="ECO:0000256" key="1">
    <source>
        <dbReference type="SAM" id="Phobius"/>
    </source>
</evidence>
<reference evidence="2 3" key="1">
    <citation type="submission" date="2018-11" db="EMBL/GenBank/DDBJ databases">
        <title>Genomic Encyclopedia of Type Strains, Phase IV (KMG-IV): sequencing the most valuable type-strain genomes for metagenomic binning, comparative biology and taxonomic classification.</title>
        <authorList>
            <person name="Goeker M."/>
        </authorList>
    </citation>
    <scope>NUCLEOTIDE SEQUENCE [LARGE SCALE GENOMIC DNA]</scope>
    <source>
        <strain evidence="2 3">DSM 26537</strain>
    </source>
</reference>
<organism evidence="2 3">
    <name type="scientific">Mobilisporobacter senegalensis</name>
    <dbReference type="NCBI Taxonomy" id="1329262"/>
    <lineage>
        <taxon>Bacteria</taxon>
        <taxon>Bacillati</taxon>
        <taxon>Bacillota</taxon>
        <taxon>Clostridia</taxon>
        <taxon>Lachnospirales</taxon>
        <taxon>Lachnospiraceae</taxon>
        <taxon>Mobilisporobacter</taxon>
    </lineage>
</organism>
<keyword evidence="3" id="KW-1185">Reference proteome</keyword>
<keyword evidence="1" id="KW-0472">Membrane</keyword>
<name>A0A3N1XPY7_9FIRM</name>
<feature type="transmembrane region" description="Helical" evidence="1">
    <location>
        <begin position="9"/>
        <end position="25"/>
    </location>
</feature>
<gene>
    <name evidence="2" type="ORF">EDD66_104328</name>
</gene>
<dbReference type="RefSeq" id="WP_207667768.1">
    <property type="nucleotide sequence ID" value="NZ_RJVG01000004.1"/>
</dbReference>
<dbReference type="AlphaFoldDB" id="A0A3N1XPY7"/>
<protein>
    <submittedName>
        <fullName evidence="2">Uncharacterized protein</fullName>
    </submittedName>
</protein>
<keyword evidence="1" id="KW-1133">Transmembrane helix</keyword>
<keyword evidence="1" id="KW-0812">Transmembrane</keyword>
<comment type="caution">
    <text evidence="2">The sequence shown here is derived from an EMBL/GenBank/DDBJ whole genome shotgun (WGS) entry which is preliminary data.</text>
</comment>
<sequence>MKKKIKRRWIVLSGLIIIVFLIWLNNTNLFSNKEKDYKLLAHRGLAQTFDISNVKWDTNTAKIIYEPEHEYLENTIAFR</sequence>
<evidence type="ECO:0000313" key="2">
    <source>
        <dbReference type="EMBL" id="ROR28739.1"/>
    </source>
</evidence>
<evidence type="ECO:0000313" key="3">
    <source>
        <dbReference type="Proteomes" id="UP000273083"/>
    </source>
</evidence>
<proteinExistence type="predicted"/>
<dbReference type="Proteomes" id="UP000273083">
    <property type="component" value="Unassembled WGS sequence"/>
</dbReference>
<dbReference type="EMBL" id="RJVG01000004">
    <property type="protein sequence ID" value="ROR28739.1"/>
    <property type="molecule type" value="Genomic_DNA"/>
</dbReference>